<evidence type="ECO:0000313" key="3">
    <source>
        <dbReference type="EMBL" id="MDN4120341.1"/>
    </source>
</evidence>
<sequence>MKALILKETGTVDNFEYVEIEKPAIKPGYVLVEVHASSINQIDIKIRQGLPIGPALPSPLGCDMAGVVTEVGEGVTGFKVGDEVYGCVAGVKGNSGALAEFILADADLLAHKPSNLSMKQAAAMPLVAIAAWEALERAQVKAQDHVLIQGALGGVGHIAVQLAVQLGATVSATVLGEHDDTFLKNAGVANVIDVSQASVQEYVEQYTNGKGFDVVFDTVGGANLDRAFEGIGLNGRVAAIAARSTHDLSPLHAKSASLHVVFMLLPMLNGAGRAAHGVILKQLTELVEAGKVRPLVDDQHFTLAQGGQAQSYLESGKAHGKVVVSIK</sequence>
<dbReference type="SMART" id="SM00829">
    <property type="entry name" value="PKS_ER"/>
    <property type="match status" value="1"/>
</dbReference>
<keyword evidence="4" id="KW-1185">Reference proteome</keyword>
<gene>
    <name evidence="3" type="ORF">LMS43_03450</name>
</gene>
<name>A0ABT8EGD8_9BURK</name>
<dbReference type="InterPro" id="IPR020843">
    <property type="entry name" value="ER"/>
</dbReference>
<dbReference type="PANTHER" id="PTHR44154">
    <property type="entry name" value="QUINONE OXIDOREDUCTASE"/>
    <property type="match status" value="1"/>
</dbReference>
<evidence type="ECO:0000256" key="1">
    <source>
        <dbReference type="ARBA" id="ARBA00022857"/>
    </source>
</evidence>
<keyword evidence="1" id="KW-0521">NADP</keyword>
<proteinExistence type="predicted"/>
<dbReference type="InterPro" id="IPR051603">
    <property type="entry name" value="Zinc-ADH_QOR/CCCR"/>
</dbReference>
<reference evidence="3" key="1">
    <citation type="submission" date="2021-11" db="EMBL/GenBank/DDBJ databases">
        <title>Draft genome sequence of Alcaligenes endophyticus type strain CCUG 75668T.</title>
        <authorList>
            <person name="Salva-Serra F."/>
            <person name="Duran R.E."/>
            <person name="Seeger M."/>
            <person name="Moore E.R.B."/>
            <person name="Jaen-Luchoro D."/>
        </authorList>
    </citation>
    <scope>NUCLEOTIDE SEQUENCE</scope>
    <source>
        <strain evidence="3">CCUG 75668</strain>
    </source>
</reference>
<comment type="caution">
    <text evidence="3">The sequence shown here is derived from an EMBL/GenBank/DDBJ whole genome shotgun (WGS) entry which is preliminary data.</text>
</comment>
<evidence type="ECO:0000259" key="2">
    <source>
        <dbReference type="SMART" id="SM00829"/>
    </source>
</evidence>
<dbReference type="SUPFAM" id="SSF51735">
    <property type="entry name" value="NAD(P)-binding Rossmann-fold domains"/>
    <property type="match status" value="1"/>
</dbReference>
<dbReference type="Pfam" id="PF13602">
    <property type="entry name" value="ADH_zinc_N_2"/>
    <property type="match status" value="1"/>
</dbReference>
<dbReference type="Proteomes" id="UP001168613">
    <property type="component" value="Unassembled WGS sequence"/>
</dbReference>
<feature type="domain" description="Enoyl reductase (ER)" evidence="2">
    <location>
        <begin position="10"/>
        <end position="324"/>
    </location>
</feature>
<dbReference type="SUPFAM" id="SSF50129">
    <property type="entry name" value="GroES-like"/>
    <property type="match status" value="1"/>
</dbReference>
<accession>A0ABT8EGD8</accession>
<organism evidence="3 4">
    <name type="scientific">Alcaligenes endophyticus</name>
    <dbReference type="NCBI Taxonomy" id="1929088"/>
    <lineage>
        <taxon>Bacteria</taxon>
        <taxon>Pseudomonadati</taxon>
        <taxon>Pseudomonadota</taxon>
        <taxon>Betaproteobacteria</taxon>
        <taxon>Burkholderiales</taxon>
        <taxon>Alcaligenaceae</taxon>
        <taxon>Alcaligenes</taxon>
    </lineage>
</organism>
<dbReference type="RefSeq" id="WP_266122339.1">
    <property type="nucleotide sequence ID" value="NZ_JAJHNU010000001.1"/>
</dbReference>
<dbReference type="InterPro" id="IPR036291">
    <property type="entry name" value="NAD(P)-bd_dom_sf"/>
</dbReference>
<dbReference type="InterPro" id="IPR011032">
    <property type="entry name" value="GroES-like_sf"/>
</dbReference>
<protein>
    <submittedName>
        <fullName evidence="3">Zinc-dependent alcohol dehydrogenase family protein</fullName>
    </submittedName>
</protein>
<dbReference type="Gene3D" id="3.90.180.10">
    <property type="entry name" value="Medium-chain alcohol dehydrogenases, catalytic domain"/>
    <property type="match status" value="1"/>
</dbReference>
<dbReference type="CDD" id="cd08272">
    <property type="entry name" value="MDR6"/>
    <property type="match status" value="1"/>
</dbReference>
<dbReference type="Pfam" id="PF08240">
    <property type="entry name" value="ADH_N"/>
    <property type="match status" value="1"/>
</dbReference>
<evidence type="ECO:0000313" key="4">
    <source>
        <dbReference type="Proteomes" id="UP001168613"/>
    </source>
</evidence>
<dbReference type="PANTHER" id="PTHR44154:SF1">
    <property type="entry name" value="QUINONE OXIDOREDUCTASE"/>
    <property type="match status" value="1"/>
</dbReference>
<dbReference type="InterPro" id="IPR013154">
    <property type="entry name" value="ADH-like_N"/>
</dbReference>
<dbReference type="Gene3D" id="3.40.50.720">
    <property type="entry name" value="NAD(P)-binding Rossmann-like Domain"/>
    <property type="match status" value="1"/>
</dbReference>
<dbReference type="EMBL" id="JAJHNU010000001">
    <property type="protein sequence ID" value="MDN4120341.1"/>
    <property type="molecule type" value="Genomic_DNA"/>
</dbReference>